<dbReference type="InterPro" id="IPR046824">
    <property type="entry name" value="Mss51-like_C"/>
</dbReference>
<dbReference type="Gene3D" id="6.10.140.2220">
    <property type="match status" value="1"/>
</dbReference>
<proteinExistence type="predicted"/>
<keyword evidence="1" id="KW-0479">Metal-binding</keyword>
<keyword evidence="7" id="KW-1185">Reference proteome</keyword>
<gene>
    <name evidence="6" type="ORF">Pmani_024099</name>
</gene>
<dbReference type="InterPro" id="IPR002893">
    <property type="entry name" value="Znf_MYND"/>
</dbReference>
<dbReference type="SUPFAM" id="SSF144232">
    <property type="entry name" value="HIT/MYND zinc finger-like"/>
    <property type="match status" value="1"/>
</dbReference>
<evidence type="ECO:0000259" key="5">
    <source>
        <dbReference type="PROSITE" id="PS50865"/>
    </source>
</evidence>
<dbReference type="AlphaFoldDB" id="A0AAE1PAW4"/>
<evidence type="ECO:0000256" key="3">
    <source>
        <dbReference type="ARBA" id="ARBA00022833"/>
    </source>
</evidence>
<dbReference type="PANTHER" id="PTHR28069:SF2">
    <property type="entry name" value="GH20023P"/>
    <property type="match status" value="1"/>
</dbReference>
<dbReference type="GO" id="GO:0008270">
    <property type="term" value="F:zinc ion binding"/>
    <property type="evidence" value="ECO:0007669"/>
    <property type="project" value="UniProtKB-KW"/>
</dbReference>
<dbReference type="Pfam" id="PF20179">
    <property type="entry name" value="MSS51_C"/>
    <property type="match status" value="1"/>
</dbReference>
<keyword evidence="3" id="KW-0862">Zinc</keyword>
<evidence type="ECO:0000313" key="7">
    <source>
        <dbReference type="Proteomes" id="UP001292094"/>
    </source>
</evidence>
<reference evidence="6" key="1">
    <citation type="submission" date="2023-11" db="EMBL/GenBank/DDBJ databases">
        <title>Genome assemblies of two species of porcelain crab, Petrolisthes cinctipes and Petrolisthes manimaculis (Anomura: Porcellanidae).</title>
        <authorList>
            <person name="Angst P."/>
        </authorList>
    </citation>
    <scope>NUCLEOTIDE SEQUENCE</scope>
    <source>
        <strain evidence="6">PB745_02</strain>
        <tissue evidence="6">Gill</tissue>
    </source>
</reference>
<comment type="caution">
    <text evidence="6">The sequence shown here is derived from an EMBL/GenBank/DDBJ whole genome shotgun (WGS) entry which is preliminary data.</text>
</comment>
<evidence type="ECO:0000256" key="4">
    <source>
        <dbReference type="PROSITE-ProRule" id="PRU00134"/>
    </source>
</evidence>
<dbReference type="Proteomes" id="UP001292094">
    <property type="component" value="Unassembled WGS sequence"/>
</dbReference>
<accession>A0AAE1PAW4</accession>
<organism evidence="6 7">
    <name type="scientific">Petrolisthes manimaculis</name>
    <dbReference type="NCBI Taxonomy" id="1843537"/>
    <lineage>
        <taxon>Eukaryota</taxon>
        <taxon>Metazoa</taxon>
        <taxon>Ecdysozoa</taxon>
        <taxon>Arthropoda</taxon>
        <taxon>Crustacea</taxon>
        <taxon>Multicrustacea</taxon>
        <taxon>Malacostraca</taxon>
        <taxon>Eumalacostraca</taxon>
        <taxon>Eucarida</taxon>
        <taxon>Decapoda</taxon>
        <taxon>Pleocyemata</taxon>
        <taxon>Anomura</taxon>
        <taxon>Galatheoidea</taxon>
        <taxon>Porcellanidae</taxon>
        <taxon>Petrolisthes</taxon>
    </lineage>
</organism>
<dbReference type="PANTHER" id="PTHR28069">
    <property type="entry name" value="GH20023P"/>
    <property type="match status" value="1"/>
</dbReference>
<evidence type="ECO:0000313" key="6">
    <source>
        <dbReference type="EMBL" id="KAK4303925.1"/>
    </source>
</evidence>
<sequence length="416" mass="47640">MNGEGVINGNDNEVETIRHFHPGICHTCAKKPSPTTSLKRCAQCQLVLYCSRECQKKDWQIHKSLCQVQASMEGKNGVASAEKKANNNMSKFEARTLRRMQVRCKLDEHYSEDDERHKKWCDAFNLCIGCDVLEYRLGVDSIPFPICIDDIYKALPGTIKEHLTSMLDMVSIPDEYHFEKDFFNILMSERLTYPLSVLYALQQIKVGPSQRDISKVTELTIHVVGAESTIEMLGIIRWEYLAHILPALQKLHVVFVGPQVFSVSDLDDPVPDNHCLDDSGMTLCEDCQVKGRVIVYEMCQMLYHEYVTASYSTRPDAIVAFNCGFHEFHGDEIDTWPESLKLMIQDSEIPLIFTSYTEKEAMKDLLVLQEMGEVDLIIPRHMNPYQSLRPHRDPAKEDGADLFYVNRFITCVRATK</sequence>
<feature type="domain" description="MYND-type" evidence="5">
    <location>
        <begin position="25"/>
        <end position="66"/>
    </location>
</feature>
<keyword evidence="2 4" id="KW-0863">Zinc-finger</keyword>
<dbReference type="PROSITE" id="PS50865">
    <property type="entry name" value="ZF_MYND_2"/>
    <property type="match status" value="1"/>
</dbReference>
<evidence type="ECO:0000256" key="1">
    <source>
        <dbReference type="ARBA" id="ARBA00022723"/>
    </source>
</evidence>
<evidence type="ECO:0000256" key="2">
    <source>
        <dbReference type="ARBA" id="ARBA00022771"/>
    </source>
</evidence>
<protein>
    <recommendedName>
        <fullName evidence="5">MYND-type domain-containing protein</fullName>
    </recommendedName>
</protein>
<dbReference type="Pfam" id="PF01753">
    <property type="entry name" value="zf-MYND"/>
    <property type="match status" value="1"/>
</dbReference>
<dbReference type="EMBL" id="JAWZYT010002513">
    <property type="protein sequence ID" value="KAK4303925.1"/>
    <property type="molecule type" value="Genomic_DNA"/>
</dbReference>
<name>A0AAE1PAW4_9EUCA</name>